<keyword evidence="1" id="KW-0472">Membrane</keyword>
<feature type="transmembrane region" description="Helical" evidence="1">
    <location>
        <begin position="78"/>
        <end position="99"/>
    </location>
</feature>
<evidence type="ECO:0000256" key="1">
    <source>
        <dbReference type="SAM" id="Phobius"/>
    </source>
</evidence>
<keyword evidence="1" id="KW-0812">Transmembrane</keyword>
<dbReference type="KEGG" id="vha:VIBHAR_03009"/>
<dbReference type="PATRIC" id="fig|338187.25.peg.3181"/>
<name>A7MZX7_VIBC1</name>
<dbReference type="Proteomes" id="UP000008152">
    <property type="component" value="Chromosome I"/>
</dbReference>
<keyword evidence="1" id="KW-1133">Transmembrane helix</keyword>
<dbReference type="EMBL" id="CP000789">
    <property type="protein sequence ID" value="ABU71960.1"/>
    <property type="molecule type" value="Genomic_DNA"/>
</dbReference>
<gene>
    <name evidence="2" type="ordered locus">VIBHAR_03009</name>
</gene>
<sequence length="297" mass="34391">MNKVVSRKINKVLEVPEERIQMLDSQLASIDSDIAVSLSFVRRAQGLTFSDLEQRTSGLKGSTLKRYMQQSYHSMRPIHVVAALSWVMMVPMTSFYYALKVGEYYRGMDKNAIKVLYCIGRLPTEQFELYLQIVANLMTQEAKEQFQQYHSQLLSTIDLPNSYEELLPPSVLDVNEFAIDYYRSAAITVKRFRLENNISIELMARVLGLSDYQYMVLEDVNKVRDFSVAIGFRVKLGLHLDSHASFTSEMQQFPQFHQLRQFQHVRDSLVVEALRQLTPKHKQNAVQILTSLSRNYT</sequence>
<protein>
    <submittedName>
        <fullName evidence="2">Uncharacterized protein</fullName>
    </submittedName>
</protein>
<dbReference type="AlphaFoldDB" id="A7MZX7"/>
<evidence type="ECO:0000313" key="3">
    <source>
        <dbReference type="Proteomes" id="UP000008152"/>
    </source>
</evidence>
<organism evidence="2 3">
    <name type="scientific">Vibrio campbellii (strain ATCC BAA-1116)</name>
    <dbReference type="NCBI Taxonomy" id="2902295"/>
    <lineage>
        <taxon>Bacteria</taxon>
        <taxon>Pseudomonadati</taxon>
        <taxon>Pseudomonadota</taxon>
        <taxon>Gammaproteobacteria</taxon>
        <taxon>Vibrionales</taxon>
        <taxon>Vibrionaceae</taxon>
        <taxon>Vibrio</taxon>
    </lineage>
</organism>
<accession>A7MZX7</accession>
<proteinExistence type="predicted"/>
<reference evidence="2 3" key="1">
    <citation type="submission" date="2007-08" db="EMBL/GenBank/DDBJ databases">
        <authorList>
            <consortium name="The Vibrio harveyi Genome Sequencing Project"/>
            <person name="Bassler B."/>
            <person name="Clifton S.W."/>
            <person name="Fulton L."/>
            <person name="Delehaunty K."/>
            <person name="Fronick C."/>
            <person name="Harrison M."/>
            <person name="Markivic C."/>
            <person name="Fulton R."/>
            <person name="Tin-Wollam A.-M."/>
            <person name="Shah N."/>
            <person name="Pepin K."/>
            <person name="Nash W."/>
            <person name="Thiruvilangam P."/>
            <person name="Bhonagiri V."/>
            <person name="Waters C."/>
            <person name="Tu K.C."/>
            <person name="Irgon J."/>
            <person name="Wilson R.K."/>
        </authorList>
    </citation>
    <scope>NUCLEOTIDE SEQUENCE [LARGE SCALE GENOMIC DNA]</scope>
    <source>
        <strain evidence="3">ATCC BAA-1116 / BB120</strain>
    </source>
</reference>
<evidence type="ECO:0000313" key="2">
    <source>
        <dbReference type="EMBL" id="ABU71960.1"/>
    </source>
</evidence>
<dbReference type="RefSeq" id="WP_012128533.1">
    <property type="nucleotide sequence ID" value="NC_009783.1"/>
</dbReference>